<evidence type="ECO:0000256" key="10">
    <source>
        <dbReference type="ARBA" id="ARBA00022837"/>
    </source>
</evidence>
<dbReference type="OrthoDB" id="1716625at2759"/>
<dbReference type="CDD" id="cd00052">
    <property type="entry name" value="EH"/>
    <property type="match status" value="1"/>
</dbReference>
<dbReference type="PROSITE" id="PS50222">
    <property type="entry name" value="EF_HAND_2"/>
    <property type="match status" value="1"/>
</dbReference>
<evidence type="ECO:0000256" key="16">
    <source>
        <dbReference type="SAM" id="MobiDB-lite"/>
    </source>
</evidence>
<evidence type="ECO:0000256" key="6">
    <source>
        <dbReference type="ARBA" id="ARBA00022490"/>
    </source>
</evidence>
<gene>
    <name evidence="19" type="ORF">INT43_005926</name>
</gene>
<dbReference type="AlphaFoldDB" id="A0A8H7UCV1"/>
<evidence type="ECO:0000256" key="9">
    <source>
        <dbReference type="ARBA" id="ARBA00022753"/>
    </source>
</evidence>
<keyword evidence="13" id="KW-0206">Cytoskeleton</keyword>
<keyword evidence="5" id="KW-1003">Cell membrane</keyword>
<evidence type="ECO:0000256" key="5">
    <source>
        <dbReference type="ARBA" id="ARBA00022475"/>
    </source>
</evidence>
<dbReference type="GO" id="GO:0030479">
    <property type="term" value="C:actin cortical patch"/>
    <property type="evidence" value="ECO:0007669"/>
    <property type="project" value="UniProtKB-SubCell"/>
</dbReference>
<keyword evidence="9" id="KW-0967">Endosome</keyword>
<dbReference type="InterPro" id="IPR018247">
    <property type="entry name" value="EF_Hand_1_Ca_BS"/>
</dbReference>
<feature type="domain" description="EF-hand" evidence="18">
    <location>
        <begin position="47"/>
        <end position="72"/>
    </location>
</feature>
<feature type="coiled-coil region" evidence="15">
    <location>
        <begin position="378"/>
        <end position="433"/>
    </location>
</feature>
<evidence type="ECO:0000256" key="3">
    <source>
        <dbReference type="ARBA" id="ARBA00004413"/>
    </source>
</evidence>
<evidence type="ECO:0000256" key="15">
    <source>
        <dbReference type="SAM" id="Coils"/>
    </source>
</evidence>
<comment type="similarity">
    <text evidence="4">Belongs to the END3 family.</text>
</comment>
<comment type="subcellular location">
    <subcellularLocation>
        <location evidence="3">Cell membrane</location>
        <topology evidence="3">Peripheral membrane protein</topology>
        <orientation evidence="3">Cytoplasmic side</orientation>
    </subcellularLocation>
    <subcellularLocation>
        <location evidence="2">Cytoplasm</location>
        <location evidence="2">Cytoskeleton</location>
        <location evidence="2">Actin patch</location>
    </subcellularLocation>
    <subcellularLocation>
        <location evidence="1">Endosome membrane</location>
        <topology evidence="1">Peripheral membrane protein</topology>
        <orientation evidence="1">Cytoplasmic side</orientation>
    </subcellularLocation>
</comment>
<evidence type="ECO:0000259" key="17">
    <source>
        <dbReference type="PROSITE" id="PS50031"/>
    </source>
</evidence>
<dbReference type="InterPro" id="IPR000261">
    <property type="entry name" value="EH_dom"/>
</dbReference>
<keyword evidence="6" id="KW-0963">Cytoplasm</keyword>
<protein>
    <recommendedName>
        <fullName evidence="14">Endocytosis protein 3</fullName>
    </recommendedName>
</protein>
<keyword evidence="7" id="KW-0254">Endocytosis</keyword>
<keyword evidence="10" id="KW-0106">Calcium</keyword>
<evidence type="ECO:0000256" key="12">
    <source>
        <dbReference type="ARBA" id="ARBA00023136"/>
    </source>
</evidence>
<organism evidence="19 20">
    <name type="scientific">Mortierella isabellina</name>
    <name type="common">Filamentous fungus</name>
    <name type="synonym">Umbelopsis isabellina</name>
    <dbReference type="NCBI Taxonomy" id="91625"/>
    <lineage>
        <taxon>Eukaryota</taxon>
        <taxon>Fungi</taxon>
        <taxon>Fungi incertae sedis</taxon>
        <taxon>Mucoromycota</taxon>
        <taxon>Mucoromycotina</taxon>
        <taxon>Umbelopsidomycetes</taxon>
        <taxon>Umbelopsidales</taxon>
        <taxon>Umbelopsidaceae</taxon>
        <taxon>Umbelopsis</taxon>
    </lineage>
</organism>
<dbReference type="PROSITE" id="PS50031">
    <property type="entry name" value="EH"/>
    <property type="match status" value="2"/>
</dbReference>
<evidence type="ECO:0000256" key="4">
    <source>
        <dbReference type="ARBA" id="ARBA00009909"/>
    </source>
</evidence>
<dbReference type="GO" id="GO:0006897">
    <property type="term" value="P:endocytosis"/>
    <property type="evidence" value="ECO:0007669"/>
    <property type="project" value="UniProtKB-KW"/>
</dbReference>
<evidence type="ECO:0000256" key="7">
    <source>
        <dbReference type="ARBA" id="ARBA00022583"/>
    </source>
</evidence>
<dbReference type="PROSITE" id="PS00018">
    <property type="entry name" value="EF_HAND_1"/>
    <property type="match status" value="1"/>
</dbReference>
<dbReference type="SMART" id="SM00027">
    <property type="entry name" value="EH"/>
    <property type="match status" value="2"/>
</dbReference>
<feature type="coiled-coil region" evidence="15">
    <location>
        <begin position="324"/>
        <end position="351"/>
    </location>
</feature>
<comment type="caution">
    <text evidence="19">The sequence shown here is derived from an EMBL/GenBank/DDBJ whole genome shotgun (WGS) entry which is preliminary data.</text>
</comment>
<dbReference type="Pfam" id="PF12763">
    <property type="entry name" value="EH"/>
    <property type="match status" value="2"/>
</dbReference>
<evidence type="ECO:0000256" key="13">
    <source>
        <dbReference type="ARBA" id="ARBA00023212"/>
    </source>
</evidence>
<dbReference type="Gene3D" id="1.10.238.10">
    <property type="entry name" value="EF-hand"/>
    <property type="match status" value="2"/>
</dbReference>
<keyword evidence="8" id="KW-0677">Repeat</keyword>
<dbReference type="Proteomes" id="UP000654370">
    <property type="component" value="Unassembled WGS sequence"/>
</dbReference>
<dbReference type="PANTHER" id="PTHR11216">
    <property type="entry name" value="EH DOMAIN"/>
    <property type="match status" value="1"/>
</dbReference>
<dbReference type="GO" id="GO:0005886">
    <property type="term" value="C:plasma membrane"/>
    <property type="evidence" value="ECO:0007669"/>
    <property type="project" value="UniProtKB-SubCell"/>
</dbReference>
<dbReference type="SUPFAM" id="SSF47473">
    <property type="entry name" value="EF-hand"/>
    <property type="match status" value="2"/>
</dbReference>
<keyword evidence="11 15" id="KW-0175">Coiled coil</keyword>
<dbReference type="InterPro" id="IPR025604">
    <property type="entry name" value="End3"/>
</dbReference>
<feature type="domain" description="EH" evidence="17">
    <location>
        <begin position="6"/>
        <end position="93"/>
    </location>
</feature>
<keyword evidence="12" id="KW-0472">Membrane</keyword>
<evidence type="ECO:0000256" key="8">
    <source>
        <dbReference type="ARBA" id="ARBA00022737"/>
    </source>
</evidence>
<evidence type="ECO:0000256" key="14">
    <source>
        <dbReference type="ARBA" id="ARBA00029684"/>
    </source>
</evidence>
<proteinExistence type="inferred from homology"/>
<dbReference type="EMBL" id="JAEPQZ010000012">
    <property type="protein sequence ID" value="KAG2174864.1"/>
    <property type="molecule type" value="Genomic_DNA"/>
</dbReference>
<name>A0A8H7UCV1_MORIS</name>
<reference evidence="19" key="1">
    <citation type="submission" date="2020-12" db="EMBL/GenBank/DDBJ databases">
        <title>Metabolic potential, ecology and presence of endohyphal bacteria is reflected in genomic diversity of Mucoromycotina.</title>
        <authorList>
            <person name="Muszewska A."/>
            <person name="Okrasinska A."/>
            <person name="Steczkiewicz K."/>
            <person name="Drgas O."/>
            <person name="Orlowska M."/>
            <person name="Perlinska-Lenart U."/>
            <person name="Aleksandrzak-Piekarczyk T."/>
            <person name="Szatraj K."/>
            <person name="Zielenkiewicz U."/>
            <person name="Pilsyk S."/>
            <person name="Malc E."/>
            <person name="Mieczkowski P."/>
            <person name="Kruszewska J.S."/>
            <person name="Biernat P."/>
            <person name="Pawlowska J."/>
        </authorList>
    </citation>
    <scope>NUCLEOTIDE SEQUENCE</scope>
    <source>
        <strain evidence="19">WA0000067209</strain>
    </source>
</reference>
<evidence type="ECO:0000256" key="11">
    <source>
        <dbReference type="ARBA" id="ARBA00023054"/>
    </source>
</evidence>
<dbReference type="InterPro" id="IPR002048">
    <property type="entry name" value="EF_hand_dom"/>
</dbReference>
<keyword evidence="20" id="KW-1185">Reference proteome</keyword>
<feature type="region of interest" description="Disordered" evidence="16">
    <location>
        <begin position="269"/>
        <end position="291"/>
    </location>
</feature>
<sequence>MFSQAELSKYAEIFQAQGQVNGLLAGATARNVFLNSGLPVTETYVRDLSDMDKDGQLDFDEFCVAMHLTYDSLNGGDPPQSLPSQLVPNSKRHLVGGAMQPQMTGYQQPQPTGFQQPQSTGYQMGYQQPQAAGFHNPQQTGYQQPQYTGMPQQQTPQYTGFSSAQQKEFDWGITPQDLNTYGNIYNKYANASGKVRFSQMEDFYSTLPVTRQDLSTAWSLVDVNHMQALTRDQCLVYFHILNERSRGARIPAELPQDLKSAFAGEYAADLGDRPGSGTGARKGNNTSMSKSAQLADSYVNRLGVASTTLSSKGSTVRGGKYDEEDLLKRELAELQEKVREAEENAKRQNDSSVAFSARPLKEQYQALYDYKLRQLTEKSDLEEKTRKQERDIETARDAIRRLSRIVDDVRDRKRELESLLEERRYELQKTQRLIDSERL</sequence>
<dbReference type="GO" id="GO:0010008">
    <property type="term" value="C:endosome membrane"/>
    <property type="evidence" value="ECO:0007669"/>
    <property type="project" value="UniProtKB-SubCell"/>
</dbReference>
<evidence type="ECO:0000313" key="19">
    <source>
        <dbReference type="EMBL" id="KAG2174864.1"/>
    </source>
</evidence>
<dbReference type="GO" id="GO:0007015">
    <property type="term" value="P:actin filament organization"/>
    <property type="evidence" value="ECO:0007669"/>
    <property type="project" value="InterPro"/>
</dbReference>
<evidence type="ECO:0000256" key="2">
    <source>
        <dbReference type="ARBA" id="ARBA00004134"/>
    </source>
</evidence>
<evidence type="ECO:0000313" key="20">
    <source>
        <dbReference type="Proteomes" id="UP000654370"/>
    </source>
</evidence>
<dbReference type="InterPro" id="IPR011992">
    <property type="entry name" value="EF-hand-dom_pair"/>
</dbReference>
<evidence type="ECO:0000256" key="1">
    <source>
        <dbReference type="ARBA" id="ARBA00004125"/>
    </source>
</evidence>
<dbReference type="Pfam" id="PF12761">
    <property type="entry name" value="End3"/>
    <property type="match status" value="1"/>
</dbReference>
<accession>A0A8H7UCV1</accession>
<evidence type="ECO:0000259" key="18">
    <source>
        <dbReference type="PROSITE" id="PS50222"/>
    </source>
</evidence>
<dbReference type="GO" id="GO:0005509">
    <property type="term" value="F:calcium ion binding"/>
    <property type="evidence" value="ECO:0007669"/>
    <property type="project" value="InterPro"/>
</dbReference>
<dbReference type="GO" id="GO:0016197">
    <property type="term" value="P:endosomal transport"/>
    <property type="evidence" value="ECO:0007669"/>
    <property type="project" value="TreeGrafter"/>
</dbReference>
<feature type="domain" description="EH" evidence="17">
    <location>
        <begin position="177"/>
        <end position="258"/>
    </location>
</feature>